<proteinExistence type="predicted"/>
<dbReference type="PANTHER" id="PTHR43649:SF30">
    <property type="entry name" value="ABC TRANSPORTER SUBSTRATE-BINDING PROTEIN"/>
    <property type="match status" value="1"/>
</dbReference>
<dbReference type="SUPFAM" id="SSF53850">
    <property type="entry name" value="Periplasmic binding protein-like II"/>
    <property type="match status" value="1"/>
</dbReference>
<evidence type="ECO:0000313" key="2">
    <source>
        <dbReference type="EMBL" id="KQB84816.1"/>
    </source>
</evidence>
<dbReference type="Proteomes" id="UP000050488">
    <property type="component" value="Unassembled WGS sequence"/>
</dbReference>
<dbReference type="PROSITE" id="PS51318">
    <property type="entry name" value="TAT"/>
    <property type="match status" value="1"/>
</dbReference>
<feature type="chain" id="PRO_5038827921" evidence="1">
    <location>
        <begin position="30"/>
        <end position="443"/>
    </location>
</feature>
<dbReference type="PROSITE" id="PS51257">
    <property type="entry name" value="PROKAR_LIPOPROTEIN"/>
    <property type="match status" value="1"/>
</dbReference>
<evidence type="ECO:0000313" key="3">
    <source>
        <dbReference type="Proteomes" id="UP000050488"/>
    </source>
</evidence>
<dbReference type="PANTHER" id="PTHR43649">
    <property type="entry name" value="ARABINOSE-BINDING PROTEIN-RELATED"/>
    <property type="match status" value="1"/>
</dbReference>
<keyword evidence="1" id="KW-0732">Signal</keyword>
<feature type="signal peptide" evidence="1">
    <location>
        <begin position="1"/>
        <end position="29"/>
    </location>
</feature>
<dbReference type="AlphaFoldDB" id="A0A0Q0YEK7"/>
<dbReference type="InterPro" id="IPR006059">
    <property type="entry name" value="SBP"/>
</dbReference>
<dbReference type="STRING" id="1544413.Clow_02077"/>
<gene>
    <name evidence="2" type="primary">ugpB</name>
    <name evidence="2" type="ORF">Clow_02077</name>
</gene>
<dbReference type="RefSeq" id="WP_245625754.1">
    <property type="nucleotide sequence ID" value="NZ_LKEV01000007.1"/>
</dbReference>
<accession>A0A0Q0YEK7</accession>
<dbReference type="CDD" id="cd14748">
    <property type="entry name" value="PBP2_UgpB"/>
    <property type="match status" value="1"/>
</dbReference>
<comment type="caution">
    <text evidence="2">The sequence shown here is derived from an EMBL/GenBank/DDBJ whole genome shotgun (WGS) entry which is preliminary data.</text>
</comment>
<dbReference type="InterPro" id="IPR050490">
    <property type="entry name" value="Bact_solute-bd_prot1"/>
</dbReference>
<sequence>MTMNRRSFLSGMALALAGAAATTTLSGCAGTSTMRGADNTADDGSPVTSLTWWSNHPGSSKDYELELIRRWEEKRPDIRINLVDAGKNYAEVANKFNAALTGADVPDIVVLSDVWWYNFAINNQLTPVSDLVNQAGIDPSTYVTSLYEDYRIGQDYYAFPFARSTPLFYYNKQSWAQAGLPERGPQTWEEMSQWGEQLRAANSEQRPFGWYNAAHNLSWTFAGPLWTMGGAYSQGWDLRLTSPETLDAVRWFQRSTDPQSGWAYIATDLAVDFSAGRCASGMLSTGDLSGISKQAKFEYGTAALPNPLGQGGCPTGGAGLAIPRNLPEKRKIAAAQFIDFITNKENTAYWSRNVGYMPVRSTAVDDPEQQKFMEENPNFRTAVDQLAHTRPQDNVRVALPGADPRIGGSLEMVATGRKDVESVMNNLNNIMSRIYENQVQPLI</sequence>
<keyword evidence="3" id="KW-1185">Reference proteome</keyword>
<dbReference type="Gene3D" id="3.40.190.10">
    <property type="entry name" value="Periplasmic binding protein-like II"/>
    <property type="match status" value="1"/>
</dbReference>
<name>A0A0Q0YEK7_9CORY</name>
<protein>
    <submittedName>
        <fullName evidence="2">sn-glycerol-3-phosphate-binding periplasmic protein UgpB</fullName>
    </submittedName>
</protein>
<dbReference type="InterPro" id="IPR006311">
    <property type="entry name" value="TAT_signal"/>
</dbReference>
<reference evidence="2 3" key="1">
    <citation type="submission" date="2015-10" db="EMBL/GenBank/DDBJ databases">
        <title>Corynebacteirum lowii and Corynebacterium oculi species nova, derived from human clinical disease and and emended description of Corynebacterium mastiditis.</title>
        <authorList>
            <person name="Bernard K."/>
            <person name="Pacheco A.L."/>
            <person name="Mcdougall C."/>
            <person name="Burtx T."/>
            <person name="Weibe D."/>
            <person name="Tyler S."/>
            <person name="Olson A.B."/>
            <person name="Cnockaert M."/>
            <person name="Eguchi H."/>
            <person name="Kuwahara T."/>
            <person name="Nakayama-Imaohji H."/>
            <person name="Boudewijins M."/>
            <person name="Van Hoecke F."/>
            <person name="Bernier A.-M."/>
            <person name="Vandamme P."/>
        </authorList>
    </citation>
    <scope>NUCLEOTIDE SEQUENCE [LARGE SCALE GENOMIC DNA]</scope>
    <source>
        <strain evidence="2 3">NML 130206</strain>
    </source>
</reference>
<dbReference type="EMBL" id="LKEV01000007">
    <property type="protein sequence ID" value="KQB84816.1"/>
    <property type="molecule type" value="Genomic_DNA"/>
</dbReference>
<organism evidence="2 3">
    <name type="scientific">Corynebacterium lowii</name>
    <dbReference type="NCBI Taxonomy" id="1544413"/>
    <lineage>
        <taxon>Bacteria</taxon>
        <taxon>Bacillati</taxon>
        <taxon>Actinomycetota</taxon>
        <taxon>Actinomycetes</taxon>
        <taxon>Mycobacteriales</taxon>
        <taxon>Corynebacteriaceae</taxon>
        <taxon>Corynebacterium</taxon>
    </lineage>
</organism>
<dbReference type="PATRIC" id="fig|1544413.3.peg.2080"/>
<dbReference type="Pfam" id="PF13416">
    <property type="entry name" value="SBP_bac_8"/>
    <property type="match status" value="1"/>
</dbReference>
<evidence type="ECO:0000256" key="1">
    <source>
        <dbReference type="SAM" id="SignalP"/>
    </source>
</evidence>